<keyword evidence="2" id="KW-1133">Transmembrane helix</keyword>
<sequence length="349" mass="38797">MKDNFYKDIKHKRTQDEAEQSKGKAKNKEKKDNVKEDENKTEEQSFKRSAKYKEDAKNATTRFSSKVKEYFNRENLEKGKAFFAGKLSSYNERFSDELKVTREKLDEFRNRPKNQKIAADESRDEQGAGRNKGLVPLIAAGVIIVPLTLFLGFIIISNFWPSNDGMELATDDGGTEETEEAAESEEAAEDEGRDEGLEDQRFEMERRMAESRGTEDDESGESEEEDVEVTEEEDLASENVEAVYSSDELSILEDIAGDAIEEREGGDESAEETSDASGEAEAGQAQDEDASGEDQESVGATHVVGEGDNLYQIARQYYGSGSAENVQRIRDANGVTGNNISLGQELVIP</sequence>
<dbReference type="PROSITE" id="PS51782">
    <property type="entry name" value="LYSM"/>
    <property type="match status" value="1"/>
</dbReference>
<keyword evidence="5" id="KW-1185">Reference proteome</keyword>
<proteinExistence type="predicted"/>
<evidence type="ECO:0000259" key="3">
    <source>
        <dbReference type="PROSITE" id="PS51782"/>
    </source>
</evidence>
<feature type="compositionally biased region" description="Acidic residues" evidence="1">
    <location>
        <begin position="215"/>
        <end position="236"/>
    </location>
</feature>
<feature type="compositionally biased region" description="Acidic residues" evidence="1">
    <location>
        <begin position="255"/>
        <end position="274"/>
    </location>
</feature>
<dbReference type="InterPro" id="IPR018392">
    <property type="entry name" value="LysM"/>
</dbReference>
<dbReference type="CDD" id="cd00118">
    <property type="entry name" value="LysM"/>
    <property type="match status" value="1"/>
</dbReference>
<feature type="region of interest" description="Disordered" evidence="1">
    <location>
        <begin position="106"/>
        <end position="129"/>
    </location>
</feature>
<keyword evidence="2" id="KW-0472">Membrane</keyword>
<keyword evidence="2" id="KW-0812">Transmembrane</keyword>
<dbReference type="SMART" id="SM00257">
    <property type="entry name" value="LysM"/>
    <property type="match status" value="1"/>
</dbReference>
<feature type="compositionally biased region" description="Basic and acidic residues" evidence="1">
    <location>
        <begin position="29"/>
        <end position="57"/>
    </location>
</feature>
<dbReference type="AlphaFoldDB" id="A0A1M7BC85"/>
<feature type="region of interest" description="Disordered" evidence="1">
    <location>
        <begin position="1"/>
        <end position="59"/>
    </location>
</feature>
<organism evidence="4 5">
    <name type="scientific">Lacicoccus alkaliphilus DSM 16010</name>
    <dbReference type="NCBI Taxonomy" id="1123231"/>
    <lineage>
        <taxon>Bacteria</taxon>
        <taxon>Bacillati</taxon>
        <taxon>Bacillota</taxon>
        <taxon>Bacilli</taxon>
        <taxon>Bacillales</taxon>
        <taxon>Salinicoccaceae</taxon>
        <taxon>Lacicoccus</taxon>
    </lineage>
</organism>
<feature type="compositionally biased region" description="Basic and acidic residues" evidence="1">
    <location>
        <begin position="1"/>
        <end position="22"/>
    </location>
</feature>
<feature type="region of interest" description="Disordered" evidence="1">
    <location>
        <begin position="167"/>
        <end position="306"/>
    </location>
</feature>
<dbReference type="Gene3D" id="3.10.350.10">
    <property type="entry name" value="LysM domain"/>
    <property type="match status" value="1"/>
</dbReference>
<protein>
    <submittedName>
        <fullName evidence="4">LysM domain-containing protein</fullName>
    </submittedName>
</protein>
<dbReference type="Proteomes" id="UP000184206">
    <property type="component" value="Unassembled WGS sequence"/>
</dbReference>
<dbReference type="RefSeq" id="WP_072707779.1">
    <property type="nucleotide sequence ID" value="NZ_FRCF01000002.1"/>
</dbReference>
<feature type="compositionally biased region" description="Low complexity" evidence="1">
    <location>
        <begin position="275"/>
        <end position="285"/>
    </location>
</feature>
<evidence type="ECO:0000256" key="2">
    <source>
        <dbReference type="SAM" id="Phobius"/>
    </source>
</evidence>
<name>A0A1M7BC85_9BACL</name>
<dbReference type="STRING" id="1123231.SAMN02745189_00404"/>
<dbReference type="Pfam" id="PF01476">
    <property type="entry name" value="LysM"/>
    <property type="match status" value="1"/>
</dbReference>
<feature type="compositionally biased region" description="Acidic residues" evidence="1">
    <location>
        <begin position="169"/>
        <end position="193"/>
    </location>
</feature>
<gene>
    <name evidence="4" type="ORF">SAMN02745189_00404</name>
</gene>
<reference evidence="4 5" key="1">
    <citation type="submission" date="2016-11" db="EMBL/GenBank/DDBJ databases">
        <authorList>
            <person name="Jaros S."/>
            <person name="Januszkiewicz K."/>
            <person name="Wedrychowicz H."/>
        </authorList>
    </citation>
    <scope>NUCLEOTIDE SEQUENCE [LARGE SCALE GENOMIC DNA]</scope>
    <source>
        <strain evidence="4 5">DSM 16010</strain>
    </source>
</reference>
<feature type="compositionally biased region" description="Basic and acidic residues" evidence="1">
    <location>
        <begin position="118"/>
        <end position="127"/>
    </location>
</feature>
<feature type="compositionally biased region" description="Acidic residues" evidence="1">
    <location>
        <begin position="286"/>
        <end position="296"/>
    </location>
</feature>
<dbReference type="EMBL" id="FRCF01000002">
    <property type="protein sequence ID" value="SHL52553.1"/>
    <property type="molecule type" value="Genomic_DNA"/>
</dbReference>
<evidence type="ECO:0000313" key="4">
    <source>
        <dbReference type="EMBL" id="SHL52553.1"/>
    </source>
</evidence>
<dbReference type="InterPro" id="IPR036779">
    <property type="entry name" value="LysM_dom_sf"/>
</dbReference>
<feature type="domain" description="LysM" evidence="3">
    <location>
        <begin position="300"/>
        <end position="348"/>
    </location>
</feature>
<dbReference type="SUPFAM" id="SSF54106">
    <property type="entry name" value="LysM domain"/>
    <property type="match status" value="1"/>
</dbReference>
<evidence type="ECO:0000313" key="5">
    <source>
        <dbReference type="Proteomes" id="UP000184206"/>
    </source>
</evidence>
<accession>A0A1M7BC85</accession>
<evidence type="ECO:0000256" key="1">
    <source>
        <dbReference type="SAM" id="MobiDB-lite"/>
    </source>
</evidence>
<dbReference type="OrthoDB" id="2583609at2"/>
<feature type="transmembrane region" description="Helical" evidence="2">
    <location>
        <begin position="133"/>
        <end position="160"/>
    </location>
</feature>
<feature type="compositionally biased region" description="Basic and acidic residues" evidence="1">
    <location>
        <begin position="194"/>
        <end position="214"/>
    </location>
</feature>